<dbReference type="InterPro" id="IPR038657">
    <property type="entry name" value="Ribosomal_bL19_sf"/>
</dbReference>
<evidence type="ECO:0000256" key="3">
    <source>
        <dbReference type="ARBA" id="ARBA00023274"/>
    </source>
</evidence>
<comment type="function">
    <text evidence="4">This protein is located at the 30S-50S ribosomal subunit interface and may play a role in the structure and function of the aminoacyl-tRNA binding site.</text>
</comment>
<dbReference type="EMBL" id="MHIM01000002">
    <property type="protein sequence ID" value="OGY53248.1"/>
    <property type="molecule type" value="Genomic_DNA"/>
</dbReference>
<evidence type="ECO:0000256" key="1">
    <source>
        <dbReference type="ARBA" id="ARBA00005781"/>
    </source>
</evidence>
<dbReference type="AlphaFoldDB" id="A0A1G1YLL5"/>
<organism evidence="5 6">
    <name type="scientific">Candidatus Buchananbacteria bacterium RIFCSPLOWO2_01_FULL_39_33</name>
    <dbReference type="NCBI Taxonomy" id="1797543"/>
    <lineage>
        <taxon>Bacteria</taxon>
        <taxon>Candidatus Buchananiibacteriota</taxon>
    </lineage>
</organism>
<dbReference type="Gene3D" id="2.30.30.790">
    <property type="match status" value="1"/>
</dbReference>
<evidence type="ECO:0000313" key="6">
    <source>
        <dbReference type="Proteomes" id="UP000177376"/>
    </source>
</evidence>
<dbReference type="InterPro" id="IPR001857">
    <property type="entry name" value="Ribosomal_bL19"/>
</dbReference>
<evidence type="ECO:0000313" key="5">
    <source>
        <dbReference type="EMBL" id="OGY53248.1"/>
    </source>
</evidence>
<dbReference type="GO" id="GO:0003735">
    <property type="term" value="F:structural constituent of ribosome"/>
    <property type="evidence" value="ECO:0007669"/>
    <property type="project" value="InterPro"/>
</dbReference>
<name>A0A1G1YLL5_9BACT</name>
<dbReference type="GO" id="GO:0006412">
    <property type="term" value="P:translation"/>
    <property type="evidence" value="ECO:0007669"/>
    <property type="project" value="InterPro"/>
</dbReference>
<dbReference type="NCBIfam" id="TIGR01024">
    <property type="entry name" value="rplS_bact"/>
    <property type="match status" value="1"/>
</dbReference>
<dbReference type="SUPFAM" id="SSF50104">
    <property type="entry name" value="Translation proteins SH3-like domain"/>
    <property type="match status" value="1"/>
</dbReference>
<proteinExistence type="inferred from homology"/>
<dbReference type="Pfam" id="PF01245">
    <property type="entry name" value="Ribosomal_L19"/>
    <property type="match status" value="1"/>
</dbReference>
<protein>
    <recommendedName>
        <fullName evidence="4">50S ribosomal protein L19</fullName>
    </recommendedName>
</protein>
<keyword evidence="2 5" id="KW-0689">Ribosomal protein</keyword>
<dbReference type="GO" id="GO:0022625">
    <property type="term" value="C:cytosolic large ribosomal subunit"/>
    <property type="evidence" value="ECO:0007669"/>
    <property type="project" value="TreeGrafter"/>
</dbReference>
<dbReference type="Proteomes" id="UP000177376">
    <property type="component" value="Unassembled WGS sequence"/>
</dbReference>
<evidence type="ECO:0000256" key="2">
    <source>
        <dbReference type="ARBA" id="ARBA00022980"/>
    </source>
</evidence>
<keyword evidence="3 4" id="KW-0687">Ribonucleoprotein</keyword>
<gene>
    <name evidence="5" type="ORF">A3A02_00985</name>
</gene>
<accession>A0A1G1YLL5</accession>
<dbReference type="PANTHER" id="PTHR15680:SF9">
    <property type="entry name" value="LARGE RIBOSOMAL SUBUNIT PROTEIN BL19M"/>
    <property type="match status" value="1"/>
</dbReference>
<dbReference type="PRINTS" id="PR00061">
    <property type="entry name" value="RIBOSOMALL19"/>
</dbReference>
<sequence length="119" mass="13548">MTEKEKENKNWLEEILPKIKSGVTIKVHQKIKEKNVKGEEKERIQIFEGLVITHKGGAQKSATITVRKIAAGGIGVEKIFPLYSPNIVKLEVVRTAKVRRAKLGYLRTHKKKLKEHKIA</sequence>
<comment type="caution">
    <text evidence="5">The sequence shown here is derived from an EMBL/GenBank/DDBJ whole genome shotgun (WGS) entry which is preliminary data.</text>
</comment>
<comment type="similarity">
    <text evidence="1 4">Belongs to the bacterial ribosomal protein bL19 family.</text>
</comment>
<dbReference type="PANTHER" id="PTHR15680">
    <property type="entry name" value="RIBOSOMAL PROTEIN L19"/>
    <property type="match status" value="1"/>
</dbReference>
<evidence type="ECO:0000256" key="4">
    <source>
        <dbReference type="RuleBase" id="RU000559"/>
    </source>
</evidence>
<reference evidence="5 6" key="1">
    <citation type="journal article" date="2016" name="Nat. Commun.">
        <title>Thousands of microbial genomes shed light on interconnected biogeochemical processes in an aquifer system.</title>
        <authorList>
            <person name="Anantharaman K."/>
            <person name="Brown C.T."/>
            <person name="Hug L.A."/>
            <person name="Sharon I."/>
            <person name="Castelle C.J."/>
            <person name="Probst A.J."/>
            <person name="Thomas B.C."/>
            <person name="Singh A."/>
            <person name="Wilkins M.J."/>
            <person name="Karaoz U."/>
            <person name="Brodie E.L."/>
            <person name="Williams K.H."/>
            <person name="Hubbard S.S."/>
            <person name="Banfield J.F."/>
        </authorList>
    </citation>
    <scope>NUCLEOTIDE SEQUENCE [LARGE SCALE GENOMIC DNA]</scope>
</reference>
<dbReference type="InterPro" id="IPR008991">
    <property type="entry name" value="Translation_prot_SH3-like_sf"/>
</dbReference>